<proteinExistence type="predicted"/>
<evidence type="ECO:0008006" key="4">
    <source>
        <dbReference type="Google" id="ProtNLM"/>
    </source>
</evidence>
<feature type="transmembrane region" description="Helical" evidence="1">
    <location>
        <begin position="6"/>
        <end position="26"/>
    </location>
</feature>
<keyword evidence="3" id="KW-1185">Reference proteome</keyword>
<keyword evidence="1" id="KW-1133">Transmembrane helix</keyword>
<reference evidence="2 3" key="1">
    <citation type="submission" date="2020-01" db="EMBL/GenBank/DDBJ databases">
        <title>Leptobacterium flavescens.</title>
        <authorList>
            <person name="Wang G."/>
        </authorList>
    </citation>
    <scope>NUCLEOTIDE SEQUENCE [LARGE SCALE GENOMIC DNA]</scope>
    <source>
        <strain evidence="2 3">KCTC 22160</strain>
    </source>
</reference>
<keyword evidence="1" id="KW-0812">Transmembrane</keyword>
<dbReference type="EMBL" id="JAABOO010000002">
    <property type="protein sequence ID" value="NER13980.1"/>
    <property type="molecule type" value="Genomic_DNA"/>
</dbReference>
<dbReference type="Proteomes" id="UP000468581">
    <property type="component" value="Unassembled WGS sequence"/>
</dbReference>
<protein>
    <recommendedName>
        <fullName evidence="4">SGNH/GDSL hydrolase family protein</fullName>
    </recommendedName>
</protein>
<evidence type="ECO:0000313" key="3">
    <source>
        <dbReference type="Proteomes" id="UP000468581"/>
    </source>
</evidence>
<sequence length="312" mass="36565">MKKFLIKISVFFGIVVIIFSIVLMNYGGYIDYFYEKFTTPKVKSLILGDSRSMQGIQPSVINDYFKGSDYETPILNYSFTIAQIAYGPLYTESVKKKLDTTSTDGLFILTVNPWILSLREEDKVEEGIYFEQGKPPHNMTFVSHSPNFEYLVRNFNYFHFKSIVRRTSKMHKDGWLEESNLPKDSLTLNKWKEIQVELYSDYASRWKKSEFRLNHLQKLVEYLDKHGDVVIVRMPIDQKIMDIENNYWEGFDDDISRVASETNVKYINFSSHIEQYKTYDGNHLDKYGGVIYTRHLCDSIVKQQKGLSKAGR</sequence>
<evidence type="ECO:0000313" key="2">
    <source>
        <dbReference type="EMBL" id="NER13980.1"/>
    </source>
</evidence>
<keyword evidence="1" id="KW-0472">Membrane</keyword>
<dbReference type="AlphaFoldDB" id="A0A6P0UNE3"/>
<accession>A0A6P0UNE3</accession>
<name>A0A6P0UNE3_9FLAO</name>
<evidence type="ECO:0000256" key="1">
    <source>
        <dbReference type="SAM" id="Phobius"/>
    </source>
</evidence>
<organism evidence="2 3">
    <name type="scientific">Leptobacterium flavescens</name>
    <dbReference type="NCBI Taxonomy" id="472055"/>
    <lineage>
        <taxon>Bacteria</taxon>
        <taxon>Pseudomonadati</taxon>
        <taxon>Bacteroidota</taxon>
        <taxon>Flavobacteriia</taxon>
        <taxon>Flavobacteriales</taxon>
        <taxon>Flavobacteriaceae</taxon>
        <taxon>Leptobacterium</taxon>
    </lineage>
</organism>
<dbReference type="SUPFAM" id="SSF52266">
    <property type="entry name" value="SGNH hydrolase"/>
    <property type="match status" value="1"/>
</dbReference>
<gene>
    <name evidence="2" type="ORF">GWK08_11050</name>
</gene>
<dbReference type="RefSeq" id="WP_163607247.1">
    <property type="nucleotide sequence ID" value="NZ_JAABOO010000002.1"/>
</dbReference>
<comment type="caution">
    <text evidence="2">The sequence shown here is derived from an EMBL/GenBank/DDBJ whole genome shotgun (WGS) entry which is preliminary data.</text>
</comment>